<evidence type="ECO:0000256" key="1">
    <source>
        <dbReference type="SAM" id="Phobius"/>
    </source>
</evidence>
<keyword evidence="3" id="KW-1185">Reference proteome</keyword>
<comment type="caution">
    <text evidence="2">The sequence shown here is derived from an EMBL/GenBank/DDBJ whole genome shotgun (WGS) entry which is preliminary data.</text>
</comment>
<keyword evidence="1" id="KW-0812">Transmembrane</keyword>
<gene>
    <name evidence="2" type="ORF">GCM10010276_82300</name>
</gene>
<name>A0ABP6ANY4_STRLO</name>
<keyword evidence="1" id="KW-1133">Transmembrane helix</keyword>
<dbReference type="RefSeq" id="WP_344406270.1">
    <property type="nucleotide sequence ID" value="NZ_BAAASG010000027.1"/>
</dbReference>
<evidence type="ECO:0000313" key="3">
    <source>
        <dbReference type="Proteomes" id="UP001501777"/>
    </source>
</evidence>
<accession>A0ABP6ANY4</accession>
<evidence type="ECO:0000313" key="2">
    <source>
        <dbReference type="EMBL" id="GAA2519762.1"/>
    </source>
</evidence>
<feature type="transmembrane region" description="Helical" evidence="1">
    <location>
        <begin position="138"/>
        <end position="156"/>
    </location>
</feature>
<keyword evidence="1" id="KW-0472">Membrane</keyword>
<feature type="transmembrane region" description="Helical" evidence="1">
    <location>
        <begin position="96"/>
        <end position="117"/>
    </location>
</feature>
<dbReference type="Proteomes" id="UP001501777">
    <property type="component" value="Unassembled WGS sequence"/>
</dbReference>
<reference evidence="3" key="1">
    <citation type="journal article" date="2019" name="Int. J. Syst. Evol. Microbiol.">
        <title>The Global Catalogue of Microorganisms (GCM) 10K type strain sequencing project: providing services to taxonomists for standard genome sequencing and annotation.</title>
        <authorList>
            <consortium name="The Broad Institute Genomics Platform"/>
            <consortium name="The Broad Institute Genome Sequencing Center for Infectious Disease"/>
            <person name="Wu L."/>
            <person name="Ma J."/>
        </authorList>
    </citation>
    <scope>NUCLEOTIDE SEQUENCE [LARGE SCALE GENOMIC DNA]</scope>
    <source>
        <strain evidence="3">JCM 4395</strain>
    </source>
</reference>
<organism evidence="2 3">
    <name type="scientific">Streptomyces longisporus</name>
    <dbReference type="NCBI Taxonomy" id="1948"/>
    <lineage>
        <taxon>Bacteria</taxon>
        <taxon>Bacillati</taxon>
        <taxon>Actinomycetota</taxon>
        <taxon>Actinomycetes</taxon>
        <taxon>Kitasatosporales</taxon>
        <taxon>Streptomycetaceae</taxon>
        <taxon>Streptomyces</taxon>
    </lineage>
</organism>
<sequence length="160" mass="16620">MKTAPAVTVFVLLFGLAPLLGSGYMLAGALGLVGHRGVFTALVCHMTGSGKNRHTICEGELVAAHRPQRYASIDAEVPLQRATRVQVLPSGSLETVGPAAVTGWSTLGLGGLTVLTAGAHTALRERLEPRARGHGRRLCLALASLTGAGFVVYVVVRVVT</sequence>
<protein>
    <submittedName>
        <fullName evidence="2">Uncharacterized protein</fullName>
    </submittedName>
</protein>
<proteinExistence type="predicted"/>
<dbReference type="EMBL" id="BAAASG010000027">
    <property type="protein sequence ID" value="GAA2519762.1"/>
    <property type="molecule type" value="Genomic_DNA"/>
</dbReference>